<evidence type="ECO:0000313" key="1">
    <source>
        <dbReference type="EMBL" id="ETO33136.1"/>
    </source>
</evidence>
<reference evidence="1 2" key="1">
    <citation type="journal article" date="2013" name="Curr. Biol.">
        <title>The Genome of the Foraminiferan Reticulomyxa filosa.</title>
        <authorList>
            <person name="Glockner G."/>
            <person name="Hulsmann N."/>
            <person name="Schleicher M."/>
            <person name="Noegel A.A."/>
            <person name="Eichinger L."/>
            <person name="Gallinger C."/>
            <person name="Pawlowski J."/>
            <person name="Sierra R."/>
            <person name="Euteneuer U."/>
            <person name="Pillet L."/>
            <person name="Moustafa A."/>
            <person name="Platzer M."/>
            <person name="Groth M."/>
            <person name="Szafranski K."/>
            <person name="Schliwa M."/>
        </authorList>
    </citation>
    <scope>NUCLEOTIDE SEQUENCE [LARGE SCALE GENOMIC DNA]</scope>
</reference>
<organism evidence="1 2">
    <name type="scientific">Reticulomyxa filosa</name>
    <dbReference type="NCBI Taxonomy" id="46433"/>
    <lineage>
        <taxon>Eukaryota</taxon>
        <taxon>Sar</taxon>
        <taxon>Rhizaria</taxon>
        <taxon>Retaria</taxon>
        <taxon>Foraminifera</taxon>
        <taxon>Monothalamids</taxon>
        <taxon>Reticulomyxidae</taxon>
        <taxon>Reticulomyxa</taxon>
    </lineage>
</organism>
<protein>
    <submittedName>
        <fullName evidence="1">Uncharacterized protein</fullName>
    </submittedName>
</protein>
<proteinExistence type="predicted"/>
<gene>
    <name evidence="1" type="ORF">RFI_03972</name>
</gene>
<evidence type="ECO:0000313" key="2">
    <source>
        <dbReference type="Proteomes" id="UP000023152"/>
    </source>
</evidence>
<sequence>MKLHFDFVTQLLQSMRQEIEWKDKSNETNRKRFSTKMKRRIIIKSLEERNFKLTQDINNYFKN</sequence>
<name>X6P4J8_RETFI</name>
<dbReference type="Proteomes" id="UP000023152">
    <property type="component" value="Unassembled WGS sequence"/>
</dbReference>
<dbReference type="AlphaFoldDB" id="X6P4J8"/>
<accession>X6P4J8</accession>
<keyword evidence="2" id="KW-1185">Reference proteome</keyword>
<dbReference type="EMBL" id="ASPP01003641">
    <property type="protein sequence ID" value="ETO33136.1"/>
    <property type="molecule type" value="Genomic_DNA"/>
</dbReference>
<comment type="caution">
    <text evidence="1">The sequence shown here is derived from an EMBL/GenBank/DDBJ whole genome shotgun (WGS) entry which is preliminary data.</text>
</comment>